<sequence length="430" mass="43924">MTRWGAVLAVALSVVLASLDLTAVVVALPLMGADLGAGPTVTQWVLHAYNLPMVALSIPAGRWLDRAGHRPAFVLSVVGFGVASLAIALAPTAELVLAGRAAQGVFSALVGAVTMPVIGAVVHPRHRGRAMGLVLTLIPLSGVAGPALGGVLTDAFGWRSVFLINVPVVLVAVLVGLRTIPRSGQGLPWPGKRLLLEAAVVGVGATALFVHVYLLPVTVVALVVWLRLPEARPVRDMLRRPRLSLALVSMPLIIVGIAALNFLVPYLIADRPAVVIGVAVLSMSAGMAVFSPLAGVLADRFGARPVAAAGAVVALVGTALLLPVDATTPTVDLVWRLAVLGVGHGLFAGPNAAAILAETPPDLVGTSGGLTSLLRTLGFSAGPALAATIGAFTPTLIALLVVTAVGITASAAQLRWSLRADDLPFERRAN</sequence>
<dbReference type="InterPro" id="IPR020846">
    <property type="entry name" value="MFS_dom"/>
</dbReference>
<dbReference type="RefSeq" id="WP_121221743.1">
    <property type="nucleotide sequence ID" value="NZ_JBIUBA010000038.1"/>
</dbReference>
<dbReference type="Gene3D" id="1.20.1250.20">
    <property type="entry name" value="MFS general substrate transporter like domains"/>
    <property type="match status" value="1"/>
</dbReference>
<feature type="domain" description="Major facilitator superfamily (MFS) profile" evidence="7">
    <location>
        <begin position="6"/>
        <end position="421"/>
    </location>
</feature>
<dbReference type="Gene3D" id="1.20.1720.10">
    <property type="entry name" value="Multidrug resistance protein D"/>
    <property type="match status" value="1"/>
</dbReference>
<evidence type="ECO:0000313" key="9">
    <source>
        <dbReference type="Proteomes" id="UP000272729"/>
    </source>
</evidence>
<evidence type="ECO:0000259" key="7">
    <source>
        <dbReference type="PROSITE" id="PS50850"/>
    </source>
</evidence>
<evidence type="ECO:0000256" key="5">
    <source>
        <dbReference type="ARBA" id="ARBA00023136"/>
    </source>
</evidence>
<dbReference type="OrthoDB" id="9812221at2"/>
<evidence type="ECO:0000256" key="3">
    <source>
        <dbReference type="ARBA" id="ARBA00022692"/>
    </source>
</evidence>
<feature type="transmembrane region" description="Helical" evidence="6">
    <location>
        <begin position="158"/>
        <end position="177"/>
    </location>
</feature>
<evidence type="ECO:0000256" key="4">
    <source>
        <dbReference type="ARBA" id="ARBA00022989"/>
    </source>
</evidence>
<feature type="transmembrane region" description="Helical" evidence="6">
    <location>
        <begin position="130"/>
        <end position="152"/>
    </location>
</feature>
<evidence type="ECO:0000313" key="8">
    <source>
        <dbReference type="EMBL" id="RKT69757.1"/>
    </source>
</evidence>
<feature type="transmembrane region" description="Helical" evidence="6">
    <location>
        <begin position="43"/>
        <end position="60"/>
    </location>
</feature>
<dbReference type="PRINTS" id="PR01036">
    <property type="entry name" value="TCRTETB"/>
</dbReference>
<dbReference type="GO" id="GO:0005886">
    <property type="term" value="C:plasma membrane"/>
    <property type="evidence" value="ECO:0007669"/>
    <property type="project" value="UniProtKB-SubCell"/>
</dbReference>
<keyword evidence="5 6" id="KW-0472">Membrane</keyword>
<feature type="transmembrane region" description="Helical" evidence="6">
    <location>
        <begin position="105"/>
        <end position="123"/>
    </location>
</feature>
<dbReference type="AlphaFoldDB" id="A0A495X769"/>
<feature type="transmembrane region" description="Helical" evidence="6">
    <location>
        <begin position="334"/>
        <end position="357"/>
    </location>
</feature>
<dbReference type="GO" id="GO:0022857">
    <property type="term" value="F:transmembrane transporter activity"/>
    <property type="evidence" value="ECO:0007669"/>
    <property type="project" value="InterPro"/>
</dbReference>
<keyword evidence="4 6" id="KW-1133">Transmembrane helix</keyword>
<feature type="transmembrane region" description="Helical" evidence="6">
    <location>
        <begin position="377"/>
        <end position="409"/>
    </location>
</feature>
<name>A0A495X769_9PSEU</name>
<evidence type="ECO:0000256" key="1">
    <source>
        <dbReference type="ARBA" id="ARBA00004651"/>
    </source>
</evidence>
<reference evidence="8 9" key="1">
    <citation type="submission" date="2018-10" db="EMBL/GenBank/DDBJ databases">
        <title>Sequencing the genomes of 1000 actinobacteria strains.</title>
        <authorList>
            <person name="Klenk H.-P."/>
        </authorList>
    </citation>
    <scope>NUCLEOTIDE SEQUENCE [LARGE SCALE GENOMIC DNA]</scope>
    <source>
        <strain evidence="8 9">DSM 43911</strain>
    </source>
</reference>
<organism evidence="8 9">
    <name type="scientific">Saccharothrix variisporea</name>
    <dbReference type="NCBI Taxonomy" id="543527"/>
    <lineage>
        <taxon>Bacteria</taxon>
        <taxon>Bacillati</taxon>
        <taxon>Actinomycetota</taxon>
        <taxon>Actinomycetes</taxon>
        <taxon>Pseudonocardiales</taxon>
        <taxon>Pseudonocardiaceae</taxon>
        <taxon>Saccharothrix</taxon>
    </lineage>
</organism>
<protein>
    <submittedName>
        <fullName evidence="8">Putative MFS family arabinose efflux permease</fullName>
    </submittedName>
</protein>
<evidence type="ECO:0000256" key="6">
    <source>
        <dbReference type="SAM" id="Phobius"/>
    </source>
</evidence>
<feature type="transmembrane region" description="Helical" evidence="6">
    <location>
        <begin position="72"/>
        <end position="93"/>
    </location>
</feature>
<feature type="transmembrane region" description="Helical" evidence="6">
    <location>
        <begin position="303"/>
        <end position="322"/>
    </location>
</feature>
<feature type="transmembrane region" description="Helical" evidence="6">
    <location>
        <begin position="275"/>
        <end position="297"/>
    </location>
</feature>
<accession>A0A495X769</accession>
<dbReference type="Proteomes" id="UP000272729">
    <property type="component" value="Unassembled WGS sequence"/>
</dbReference>
<keyword evidence="2" id="KW-0813">Transport</keyword>
<dbReference type="InterPro" id="IPR036259">
    <property type="entry name" value="MFS_trans_sf"/>
</dbReference>
<dbReference type="CDD" id="cd17321">
    <property type="entry name" value="MFS_MMR_MDR_like"/>
    <property type="match status" value="1"/>
</dbReference>
<evidence type="ECO:0000256" key="2">
    <source>
        <dbReference type="ARBA" id="ARBA00022448"/>
    </source>
</evidence>
<feature type="transmembrane region" description="Helical" evidence="6">
    <location>
        <begin position="198"/>
        <end position="225"/>
    </location>
</feature>
<dbReference type="SUPFAM" id="SSF103473">
    <property type="entry name" value="MFS general substrate transporter"/>
    <property type="match status" value="1"/>
</dbReference>
<dbReference type="PROSITE" id="PS50850">
    <property type="entry name" value="MFS"/>
    <property type="match status" value="1"/>
</dbReference>
<comment type="caution">
    <text evidence="8">The sequence shown here is derived from an EMBL/GenBank/DDBJ whole genome shotgun (WGS) entry which is preliminary data.</text>
</comment>
<comment type="subcellular location">
    <subcellularLocation>
        <location evidence="1">Cell membrane</location>
        <topology evidence="1">Multi-pass membrane protein</topology>
    </subcellularLocation>
</comment>
<dbReference type="PANTHER" id="PTHR42718">
    <property type="entry name" value="MAJOR FACILITATOR SUPERFAMILY MULTIDRUG TRANSPORTER MFSC"/>
    <property type="match status" value="1"/>
</dbReference>
<feature type="transmembrane region" description="Helical" evidence="6">
    <location>
        <begin position="245"/>
        <end position="268"/>
    </location>
</feature>
<keyword evidence="3 6" id="KW-0812">Transmembrane</keyword>
<gene>
    <name evidence="8" type="ORF">DFJ66_2995</name>
</gene>
<dbReference type="EMBL" id="RBXR01000001">
    <property type="protein sequence ID" value="RKT69757.1"/>
    <property type="molecule type" value="Genomic_DNA"/>
</dbReference>
<dbReference type="Pfam" id="PF07690">
    <property type="entry name" value="MFS_1"/>
    <property type="match status" value="1"/>
</dbReference>
<dbReference type="InterPro" id="IPR011701">
    <property type="entry name" value="MFS"/>
</dbReference>
<proteinExistence type="predicted"/>
<keyword evidence="9" id="KW-1185">Reference proteome</keyword>
<dbReference type="PANTHER" id="PTHR42718:SF9">
    <property type="entry name" value="MAJOR FACILITATOR SUPERFAMILY MULTIDRUG TRANSPORTER MFSC"/>
    <property type="match status" value="1"/>
</dbReference>